<dbReference type="InterPro" id="IPR007627">
    <property type="entry name" value="RNA_pol_sigma70_r2"/>
</dbReference>
<dbReference type="EMBL" id="CP015079">
    <property type="protein sequence ID" value="ANH37351.1"/>
    <property type="molecule type" value="Genomic_DNA"/>
</dbReference>
<reference evidence="10 11" key="1">
    <citation type="submission" date="2016-03" db="EMBL/GenBank/DDBJ databases">
        <title>Complete genome sequence of a soil Actinobacterium, Nocardioides dokdonensis FR1436.</title>
        <authorList>
            <person name="Kwon S.-K."/>
            <person name="Kim K."/>
            <person name="Kim J.F."/>
        </authorList>
    </citation>
    <scope>NUCLEOTIDE SEQUENCE [LARGE SCALE GENOMIC DNA]</scope>
    <source>
        <strain evidence="10 11">FR1436</strain>
    </source>
</reference>
<evidence type="ECO:0000256" key="5">
    <source>
        <dbReference type="ARBA" id="ARBA00023163"/>
    </source>
</evidence>
<comment type="similarity">
    <text evidence="1 6">Belongs to the sigma-70 factor family. ECF subfamily.</text>
</comment>
<proteinExistence type="inferred from homology"/>
<protein>
    <recommendedName>
        <fullName evidence="6">RNA polymerase sigma factor</fullName>
    </recommendedName>
</protein>
<dbReference type="SUPFAM" id="SSF88946">
    <property type="entry name" value="Sigma2 domain of RNA polymerase sigma factors"/>
    <property type="match status" value="1"/>
</dbReference>
<dbReference type="GO" id="GO:0006950">
    <property type="term" value="P:response to stress"/>
    <property type="evidence" value="ECO:0007669"/>
    <property type="project" value="UniProtKB-ARBA"/>
</dbReference>
<dbReference type="GO" id="GO:0016987">
    <property type="term" value="F:sigma factor activity"/>
    <property type="evidence" value="ECO:0007669"/>
    <property type="project" value="UniProtKB-KW"/>
</dbReference>
<dbReference type="InterPro" id="IPR014284">
    <property type="entry name" value="RNA_pol_sigma-70_dom"/>
</dbReference>
<evidence type="ECO:0000313" key="11">
    <source>
        <dbReference type="Proteomes" id="UP000077868"/>
    </source>
</evidence>
<dbReference type="NCBIfam" id="TIGR02937">
    <property type="entry name" value="sigma70-ECF"/>
    <property type="match status" value="1"/>
</dbReference>
<dbReference type="Pfam" id="PF04542">
    <property type="entry name" value="Sigma70_r2"/>
    <property type="match status" value="1"/>
</dbReference>
<dbReference type="Proteomes" id="UP000077868">
    <property type="component" value="Chromosome"/>
</dbReference>
<dbReference type="PATRIC" id="fig|1300347.3.peg.906"/>
<keyword evidence="11" id="KW-1185">Reference proteome</keyword>
<evidence type="ECO:0000256" key="4">
    <source>
        <dbReference type="ARBA" id="ARBA00023125"/>
    </source>
</evidence>
<organism evidence="10 11">
    <name type="scientific">Nocardioides dokdonensis FR1436</name>
    <dbReference type="NCBI Taxonomy" id="1300347"/>
    <lineage>
        <taxon>Bacteria</taxon>
        <taxon>Bacillati</taxon>
        <taxon>Actinomycetota</taxon>
        <taxon>Actinomycetes</taxon>
        <taxon>Propionibacteriales</taxon>
        <taxon>Nocardioidaceae</taxon>
        <taxon>Nocardioides</taxon>
    </lineage>
</organism>
<dbReference type="CDD" id="cd06171">
    <property type="entry name" value="Sigma70_r4"/>
    <property type="match status" value="1"/>
</dbReference>
<evidence type="ECO:0000259" key="9">
    <source>
        <dbReference type="Pfam" id="PF08281"/>
    </source>
</evidence>
<keyword evidence="3 6" id="KW-0731">Sigma factor</keyword>
<feature type="domain" description="RNA polymerase sigma-70 region 2" evidence="8">
    <location>
        <begin position="49"/>
        <end position="108"/>
    </location>
</feature>
<dbReference type="Gene3D" id="1.10.1740.10">
    <property type="match status" value="1"/>
</dbReference>
<dbReference type="GO" id="GO:0006352">
    <property type="term" value="P:DNA-templated transcription initiation"/>
    <property type="evidence" value="ECO:0007669"/>
    <property type="project" value="InterPro"/>
</dbReference>
<dbReference type="InterPro" id="IPR039425">
    <property type="entry name" value="RNA_pol_sigma-70-like"/>
</dbReference>
<accession>A0A1A9GIL8</accession>
<gene>
    <name evidence="10" type="primary">sigH</name>
    <name evidence="10" type="ORF">I601_0908</name>
</gene>
<evidence type="ECO:0000256" key="3">
    <source>
        <dbReference type="ARBA" id="ARBA00023082"/>
    </source>
</evidence>
<evidence type="ECO:0000256" key="2">
    <source>
        <dbReference type="ARBA" id="ARBA00023015"/>
    </source>
</evidence>
<dbReference type="SUPFAM" id="SSF88659">
    <property type="entry name" value="Sigma3 and sigma4 domains of RNA polymerase sigma factors"/>
    <property type="match status" value="1"/>
</dbReference>
<evidence type="ECO:0000256" key="1">
    <source>
        <dbReference type="ARBA" id="ARBA00010641"/>
    </source>
</evidence>
<dbReference type="AlphaFoldDB" id="A0A1A9GIL8"/>
<keyword evidence="2 6" id="KW-0805">Transcription regulation</keyword>
<dbReference type="InterPro" id="IPR036388">
    <property type="entry name" value="WH-like_DNA-bd_sf"/>
</dbReference>
<dbReference type="PROSITE" id="PS01063">
    <property type="entry name" value="SIGMA70_ECF"/>
    <property type="match status" value="1"/>
</dbReference>
<dbReference type="PANTHER" id="PTHR43133:SF25">
    <property type="entry name" value="RNA POLYMERASE SIGMA FACTOR RFAY-RELATED"/>
    <property type="match status" value="1"/>
</dbReference>
<feature type="domain" description="RNA polymerase sigma factor 70 region 4 type 2" evidence="9">
    <location>
        <begin position="145"/>
        <end position="195"/>
    </location>
</feature>
<dbReference type="Pfam" id="PF08281">
    <property type="entry name" value="Sigma70_r4_2"/>
    <property type="match status" value="1"/>
</dbReference>
<dbReference type="PANTHER" id="PTHR43133">
    <property type="entry name" value="RNA POLYMERASE ECF-TYPE SIGMA FACTO"/>
    <property type="match status" value="1"/>
</dbReference>
<sequence>MVPSTDPGGMEPPLPPGSEDMTPLAEPVTGARPDARARAFATWVEPEVEVLLRVAHTLTGSWSDADDVVQDTLVRAWRAADRFDGRHPRAWLLTILRRTHLNSLRRTRPDLVGDDRLAQQRPAFGAATGASPEQIVDEQGFDVDVAEALAGLSDPFRRAVLLVDVDHLTYAEAAAALDVPIGTVVSRVSRGRARLRAALAHRRPRGDV</sequence>
<dbReference type="RefSeq" id="WP_237089547.1">
    <property type="nucleotide sequence ID" value="NZ_CP015079.1"/>
</dbReference>
<evidence type="ECO:0000313" key="10">
    <source>
        <dbReference type="EMBL" id="ANH37351.1"/>
    </source>
</evidence>
<dbReference type="InterPro" id="IPR013324">
    <property type="entry name" value="RNA_pol_sigma_r3/r4-like"/>
</dbReference>
<dbReference type="InterPro" id="IPR013249">
    <property type="entry name" value="RNA_pol_sigma70_r4_t2"/>
</dbReference>
<keyword evidence="4 6" id="KW-0238">DNA-binding</keyword>
<dbReference type="InterPro" id="IPR000838">
    <property type="entry name" value="RNA_pol_sigma70_ECF_CS"/>
</dbReference>
<name>A0A1A9GIL8_9ACTN</name>
<dbReference type="Gene3D" id="1.10.10.10">
    <property type="entry name" value="Winged helix-like DNA-binding domain superfamily/Winged helix DNA-binding domain"/>
    <property type="match status" value="1"/>
</dbReference>
<evidence type="ECO:0000256" key="7">
    <source>
        <dbReference type="SAM" id="MobiDB-lite"/>
    </source>
</evidence>
<dbReference type="KEGG" id="ndk:I601_0908"/>
<feature type="region of interest" description="Disordered" evidence="7">
    <location>
        <begin position="1"/>
        <end position="29"/>
    </location>
</feature>
<keyword evidence="5 6" id="KW-0804">Transcription</keyword>
<evidence type="ECO:0000256" key="6">
    <source>
        <dbReference type="RuleBase" id="RU000716"/>
    </source>
</evidence>
<dbReference type="STRING" id="1300347.I601_0908"/>
<dbReference type="InterPro" id="IPR013325">
    <property type="entry name" value="RNA_pol_sigma_r2"/>
</dbReference>
<dbReference type="GO" id="GO:0003677">
    <property type="term" value="F:DNA binding"/>
    <property type="evidence" value="ECO:0007669"/>
    <property type="project" value="UniProtKB-KW"/>
</dbReference>
<evidence type="ECO:0000259" key="8">
    <source>
        <dbReference type="Pfam" id="PF04542"/>
    </source>
</evidence>